<dbReference type="Pfam" id="PF01810">
    <property type="entry name" value="LysE"/>
    <property type="match status" value="1"/>
</dbReference>
<dbReference type="AlphaFoldDB" id="A0A150PZM1"/>
<keyword evidence="4 6" id="KW-1133">Transmembrane helix</keyword>
<evidence type="ECO:0000256" key="3">
    <source>
        <dbReference type="ARBA" id="ARBA00022692"/>
    </source>
</evidence>
<evidence type="ECO:0000313" key="7">
    <source>
        <dbReference type="EMBL" id="KYF61211.1"/>
    </source>
</evidence>
<feature type="transmembrane region" description="Helical" evidence="6">
    <location>
        <begin position="146"/>
        <end position="166"/>
    </location>
</feature>
<gene>
    <name evidence="7" type="ORF">BE04_50650</name>
</gene>
<dbReference type="Proteomes" id="UP000075604">
    <property type="component" value="Unassembled WGS sequence"/>
</dbReference>
<comment type="subcellular location">
    <subcellularLocation>
        <location evidence="1">Cell membrane</location>
        <topology evidence="1">Multi-pass membrane protein</topology>
    </subcellularLocation>
</comment>
<dbReference type="GO" id="GO:0005886">
    <property type="term" value="C:plasma membrane"/>
    <property type="evidence" value="ECO:0007669"/>
    <property type="project" value="UniProtKB-SubCell"/>
</dbReference>
<dbReference type="PANTHER" id="PTHR30086:SF20">
    <property type="entry name" value="ARGININE EXPORTER PROTEIN ARGO-RELATED"/>
    <property type="match status" value="1"/>
</dbReference>
<accession>A0A150PZM1</accession>
<dbReference type="PIRSF" id="PIRSF006324">
    <property type="entry name" value="LeuE"/>
    <property type="match status" value="1"/>
</dbReference>
<feature type="transmembrane region" description="Helical" evidence="6">
    <location>
        <begin position="59"/>
        <end position="85"/>
    </location>
</feature>
<evidence type="ECO:0000313" key="8">
    <source>
        <dbReference type="Proteomes" id="UP000075604"/>
    </source>
</evidence>
<evidence type="ECO:0000256" key="6">
    <source>
        <dbReference type="SAM" id="Phobius"/>
    </source>
</evidence>
<keyword evidence="3 6" id="KW-0812">Transmembrane</keyword>
<dbReference type="GO" id="GO:0015171">
    <property type="term" value="F:amino acid transmembrane transporter activity"/>
    <property type="evidence" value="ECO:0007669"/>
    <property type="project" value="TreeGrafter"/>
</dbReference>
<proteinExistence type="predicted"/>
<name>A0A150PZM1_SORCE</name>
<dbReference type="PANTHER" id="PTHR30086">
    <property type="entry name" value="ARGININE EXPORTER PROTEIN ARGO"/>
    <property type="match status" value="1"/>
</dbReference>
<evidence type="ECO:0000256" key="1">
    <source>
        <dbReference type="ARBA" id="ARBA00004651"/>
    </source>
</evidence>
<sequence>MSETQIVLFLLTSLLVIVTPGQDMILVMSRSLAQGSSAGMATAGGISLGLVGHTALAALGLGSILMASATVFLILKLVGAAYLVYLGVRLLRTRAAALDLLEARPSSLARLFAEGALSNLSNPKVTIFYLAFLPQFVPGDAEHPTLLISGLGVAFSLLTFLVKGLVGYFAGALSAWLRARPRALTGVYRTSGAMMVGMGVKLAFERRT</sequence>
<dbReference type="InterPro" id="IPR001123">
    <property type="entry name" value="LeuE-type"/>
</dbReference>
<organism evidence="7 8">
    <name type="scientific">Sorangium cellulosum</name>
    <name type="common">Polyangium cellulosum</name>
    <dbReference type="NCBI Taxonomy" id="56"/>
    <lineage>
        <taxon>Bacteria</taxon>
        <taxon>Pseudomonadati</taxon>
        <taxon>Myxococcota</taxon>
        <taxon>Polyangia</taxon>
        <taxon>Polyangiales</taxon>
        <taxon>Polyangiaceae</taxon>
        <taxon>Sorangium</taxon>
    </lineage>
</organism>
<evidence type="ECO:0000256" key="2">
    <source>
        <dbReference type="ARBA" id="ARBA00022475"/>
    </source>
</evidence>
<keyword evidence="5 6" id="KW-0472">Membrane</keyword>
<reference evidence="7 8" key="1">
    <citation type="submission" date="2014-02" db="EMBL/GenBank/DDBJ databases">
        <title>The small core and large imbalanced accessory genome model reveals a collaborative survival strategy of Sorangium cellulosum strains in nature.</title>
        <authorList>
            <person name="Han K."/>
            <person name="Peng R."/>
            <person name="Blom J."/>
            <person name="Li Y.-Z."/>
        </authorList>
    </citation>
    <scope>NUCLEOTIDE SEQUENCE [LARGE SCALE GENOMIC DNA]</scope>
    <source>
        <strain evidence="7 8">So0157-18</strain>
    </source>
</reference>
<comment type="caution">
    <text evidence="7">The sequence shown here is derived from an EMBL/GenBank/DDBJ whole genome shotgun (WGS) entry which is preliminary data.</text>
</comment>
<dbReference type="EMBL" id="JELX01000824">
    <property type="protein sequence ID" value="KYF61211.1"/>
    <property type="molecule type" value="Genomic_DNA"/>
</dbReference>
<evidence type="ECO:0000256" key="4">
    <source>
        <dbReference type="ARBA" id="ARBA00022989"/>
    </source>
</evidence>
<evidence type="ECO:0000256" key="5">
    <source>
        <dbReference type="ARBA" id="ARBA00023136"/>
    </source>
</evidence>
<protein>
    <submittedName>
        <fullName evidence="7">Threonine transporter RhtB</fullName>
    </submittedName>
</protein>
<keyword evidence="2" id="KW-1003">Cell membrane</keyword>